<name>A0A0M2UWK6_9BACT</name>
<comment type="caution">
    <text evidence="1">The sequence shown here is derived from an EMBL/GenBank/DDBJ whole genome shotgun (WGS) entry which is preliminary data.</text>
</comment>
<proteinExistence type="predicted"/>
<protein>
    <recommendedName>
        <fullName evidence="3">DUF4410 domain-containing protein</fullName>
    </recommendedName>
</protein>
<evidence type="ECO:0008006" key="3">
    <source>
        <dbReference type="Google" id="ProtNLM"/>
    </source>
</evidence>
<evidence type="ECO:0000313" key="1">
    <source>
        <dbReference type="EMBL" id="KKO19351.1"/>
    </source>
</evidence>
<dbReference type="AlphaFoldDB" id="A0A0M2UWK6"/>
<accession>A0A0M2UWK6</accession>
<keyword evidence="2" id="KW-1185">Reference proteome</keyword>
<organism evidence="1 2">
    <name type="scientific">Candidatus Brocadia fulgida</name>
    <dbReference type="NCBI Taxonomy" id="380242"/>
    <lineage>
        <taxon>Bacteria</taxon>
        <taxon>Pseudomonadati</taxon>
        <taxon>Planctomycetota</taxon>
        <taxon>Candidatus Brocadiia</taxon>
        <taxon>Candidatus Brocadiales</taxon>
        <taxon>Candidatus Brocadiaceae</taxon>
        <taxon>Candidatus Brocadia</taxon>
    </lineage>
</organism>
<sequence length="110" mass="11016">GSAVKRMTIGFGSGSSKLQVVAEGYQVTAQGLRKLGGGTVEAGGSKGPGTALGAAGWIATANPAGLIVSGGMKVYGEASGKAKIGGRAKQVAKEIADHLKTRFKEQGWID</sequence>
<evidence type="ECO:0000313" key="2">
    <source>
        <dbReference type="Proteomes" id="UP000034954"/>
    </source>
</evidence>
<dbReference type="Proteomes" id="UP000034954">
    <property type="component" value="Unassembled WGS sequence"/>
</dbReference>
<gene>
    <name evidence="1" type="ORF">BROFUL_01950</name>
</gene>
<feature type="non-terminal residue" evidence="1">
    <location>
        <position position="1"/>
    </location>
</feature>
<dbReference type="EMBL" id="LAQJ01000199">
    <property type="protein sequence ID" value="KKO19351.1"/>
    <property type="molecule type" value="Genomic_DNA"/>
</dbReference>
<reference evidence="1 2" key="1">
    <citation type="journal article" date="2013" name="BMC Microbiol.">
        <title>Identification of the type II cytochrome c maturation pathway in anammox bacteria by comparative genomics.</title>
        <authorList>
            <person name="Ferousi C."/>
            <person name="Speth D.R."/>
            <person name="Reimann J."/>
            <person name="Op den Camp H.J."/>
            <person name="Allen J.W."/>
            <person name="Keltjens J.T."/>
            <person name="Jetten M.S."/>
        </authorList>
    </citation>
    <scope>NUCLEOTIDE SEQUENCE [LARGE SCALE GENOMIC DNA]</scope>
    <source>
        <strain evidence="1">RU1</strain>
    </source>
</reference>